<reference evidence="4" key="3">
    <citation type="submission" date="2025-09" db="UniProtKB">
        <authorList>
            <consortium name="Ensembl"/>
        </authorList>
    </citation>
    <scope>IDENTIFICATION</scope>
</reference>
<dbReference type="FunCoup" id="H2Z1E4">
    <property type="interactions" value="80"/>
</dbReference>
<dbReference type="SMART" id="SM01403">
    <property type="entry name" value="Ribosomal_S10"/>
    <property type="match status" value="1"/>
</dbReference>
<evidence type="ECO:0000256" key="2">
    <source>
        <dbReference type="ARBA" id="ARBA00023274"/>
    </source>
</evidence>
<dbReference type="HOGENOM" id="CLU_095928_0_0_1"/>
<dbReference type="eggNOG" id="KOG4060">
    <property type="taxonomic scope" value="Eukaryota"/>
</dbReference>
<dbReference type="GeneTree" id="ENSGT00390000012955"/>
<dbReference type="GO" id="GO:1990904">
    <property type="term" value="C:ribonucleoprotein complex"/>
    <property type="evidence" value="ECO:0007669"/>
    <property type="project" value="UniProtKB-KW"/>
</dbReference>
<keyword evidence="5" id="KW-1185">Reference proteome</keyword>
<dbReference type="PANTHER" id="PTHR13473:SF0">
    <property type="entry name" value="LARGE RIBOSOMAL SUBUNIT PROTEIN ML48"/>
    <property type="match status" value="1"/>
</dbReference>
<evidence type="ECO:0000259" key="3">
    <source>
        <dbReference type="SMART" id="SM01403"/>
    </source>
</evidence>
<keyword evidence="2" id="KW-0687">Ribonucleoprotein</keyword>
<dbReference type="Pfam" id="PF00338">
    <property type="entry name" value="Ribosomal_S10"/>
    <property type="match status" value="1"/>
</dbReference>
<dbReference type="PANTHER" id="PTHR13473">
    <property type="entry name" value="MITOCHONDRIAL RIBOSOMAL PROTEIN L48"/>
    <property type="match status" value="1"/>
</dbReference>
<dbReference type="Ensembl" id="ENSCSAVT00000011539.1">
    <property type="protein sequence ID" value="ENSCSAVP00000011406.1"/>
    <property type="gene ID" value="ENSCSAVG00000006671.1"/>
</dbReference>
<evidence type="ECO:0000256" key="1">
    <source>
        <dbReference type="ARBA" id="ARBA00022980"/>
    </source>
</evidence>
<dbReference type="InterPro" id="IPR027486">
    <property type="entry name" value="Ribosomal_uS10_dom"/>
</dbReference>
<keyword evidence="1" id="KW-0689">Ribosomal protein</keyword>
<reference evidence="5" key="1">
    <citation type="submission" date="2003-08" db="EMBL/GenBank/DDBJ databases">
        <authorList>
            <person name="Birren B."/>
            <person name="Nusbaum C."/>
            <person name="Abebe A."/>
            <person name="Abouelleil A."/>
            <person name="Adekoya E."/>
            <person name="Ait-zahra M."/>
            <person name="Allen N."/>
            <person name="Allen T."/>
            <person name="An P."/>
            <person name="Anderson M."/>
            <person name="Anderson S."/>
            <person name="Arachchi H."/>
            <person name="Armbruster J."/>
            <person name="Bachantsang P."/>
            <person name="Baldwin J."/>
            <person name="Barry A."/>
            <person name="Bayul T."/>
            <person name="Blitshsteyn B."/>
            <person name="Bloom T."/>
            <person name="Blye J."/>
            <person name="Boguslavskiy L."/>
            <person name="Borowsky M."/>
            <person name="Boukhgalter B."/>
            <person name="Brunache A."/>
            <person name="Butler J."/>
            <person name="Calixte N."/>
            <person name="Calvo S."/>
            <person name="Camarata J."/>
            <person name="Campo K."/>
            <person name="Chang J."/>
            <person name="Cheshatsang Y."/>
            <person name="Citroen M."/>
            <person name="Collymore A."/>
            <person name="Considine T."/>
            <person name="Cook A."/>
            <person name="Cooke P."/>
            <person name="Corum B."/>
            <person name="Cuomo C."/>
            <person name="David R."/>
            <person name="Dawoe T."/>
            <person name="Degray S."/>
            <person name="Dodge S."/>
            <person name="Dooley K."/>
            <person name="Dorje P."/>
            <person name="Dorjee K."/>
            <person name="Dorris L."/>
            <person name="Duffey N."/>
            <person name="Dupes A."/>
            <person name="Elkins T."/>
            <person name="Engels R."/>
            <person name="Erickson J."/>
            <person name="Farina A."/>
            <person name="Faro S."/>
            <person name="Ferreira P."/>
            <person name="Fischer H."/>
            <person name="Fitzgerald M."/>
            <person name="Foley K."/>
            <person name="Gage D."/>
            <person name="Galagan J."/>
            <person name="Gearin G."/>
            <person name="Gnerre S."/>
            <person name="Gnirke A."/>
            <person name="Goyette A."/>
            <person name="Graham J."/>
            <person name="Grandbois E."/>
            <person name="Gyaltsen K."/>
            <person name="Hafez N."/>
            <person name="Hagopian D."/>
            <person name="Hagos B."/>
            <person name="Hall J."/>
            <person name="Hatcher B."/>
            <person name="Heller A."/>
            <person name="Higgins H."/>
            <person name="Honan T."/>
            <person name="Horn A."/>
            <person name="Houde N."/>
            <person name="Hughes L."/>
            <person name="Hulme W."/>
            <person name="Husby E."/>
            <person name="Iliev I."/>
            <person name="Jaffe D."/>
            <person name="Jones C."/>
            <person name="Kamal M."/>
            <person name="Kamat A."/>
            <person name="Kamvysselis M."/>
            <person name="Karlsson E."/>
            <person name="Kells C."/>
            <person name="Kieu A."/>
            <person name="Kisner P."/>
            <person name="Kodira C."/>
            <person name="Kulbokas E."/>
            <person name="Labutti K."/>
            <person name="Lama D."/>
            <person name="Landers T."/>
            <person name="Leger J."/>
            <person name="Levine S."/>
            <person name="Lewis D."/>
            <person name="Lewis T."/>
            <person name="Lindblad-toh K."/>
            <person name="Liu X."/>
            <person name="Lokyitsang T."/>
            <person name="Lokyitsang Y."/>
            <person name="Lucien O."/>
            <person name="Lui A."/>
            <person name="Ma L.J."/>
            <person name="Mabbitt R."/>
            <person name="Macdonald J."/>
            <person name="Maclean C."/>
            <person name="Major J."/>
            <person name="Manning J."/>
            <person name="Marabella R."/>
            <person name="Maru K."/>
            <person name="Matthews C."/>
            <person name="Mauceli E."/>
            <person name="Mccarthy M."/>
            <person name="Mcdonough S."/>
            <person name="Mcghee T."/>
            <person name="Meldrim J."/>
            <person name="Meneus L."/>
            <person name="Mesirov J."/>
            <person name="Mihalev A."/>
            <person name="Mihova T."/>
            <person name="Mikkelsen T."/>
            <person name="Mlenga V."/>
            <person name="Moru K."/>
            <person name="Mozes J."/>
            <person name="Mulrain L."/>
            <person name="Munson G."/>
            <person name="Naylor J."/>
            <person name="Newes C."/>
            <person name="Nguyen C."/>
            <person name="Nguyen N."/>
            <person name="Nguyen T."/>
            <person name="Nicol R."/>
            <person name="Nielsen C."/>
            <person name="Nizzari M."/>
            <person name="Norbu C."/>
            <person name="Norbu N."/>
            <person name="O'donnell P."/>
            <person name="Okoawo O."/>
            <person name="O'leary S."/>
            <person name="Omotosho B."/>
            <person name="O'neill K."/>
            <person name="Osman S."/>
            <person name="Parker S."/>
            <person name="Perrin D."/>
            <person name="Phunkhang P."/>
            <person name="Piqani B."/>
            <person name="Purcell S."/>
            <person name="Rachupka T."/>
            <person name="Ramasamy U."/>
            <person name="Rameau R."/>
            <person name="Ray V."/>
            <person name="Raymond C."/>
            <person name="Retta R."/>
            <person name="Richardson S."/>
            <person name="Rise C."/>
            <person name="Rodriguez J."/>
            <person name="Rogers J."/>
            <person name="Rogov P."/>
            <person name="Rutman M."/>
            <person name="Schupbach R."/>
            <person name="Seaman C."/>
            <person name="Settipalli S."/>
            <person name="Sharpe T."/>
            <person name="Sheridan J."/>
            <person name="Sherpa N."/>
            <person name="Shi J."/>
            <person name="Smirnov S."/>
            <person name="Smith C."/>
            <person name="Sougnez C."/>
            <person name="Spencer B."/>
            <person name="Stalker J."/>
            <person name="Stange-thomann N."/>
            <person name="Stavropoulos S."/>
            <person name="Stetson K."/>
            <person name="Stone C."/>
            <person name="Stone S."/>
            <person name="Stubbs M."/>
            <person name="Talamas J."/>
            <person name="Tchuinga P."/>
            <person name="Tenzing P."/>
            <person name="Tesfaye S."/>
            <person name="Theodore J."/>
            <person name="Thoulutsang Y."/>
            <person name="Topham K."/>
            <person name="Towey S."/>
            <person name="Tsamla T."/>
            <person name="Tsomo N."/>
            <person name="Vallee D."/>
            <person name="Vassiliev H."/>
            <person name="Venkataraman V."/>
            <person name="Vinson J."/>
            <person name="Vo A."/>
            <person name="Wade C."/>
            <person name="Wang S."/>
            <person name="Wangchuk T."/>
            <person name="Wangdi T."/>
            <person name="Whittaker C."/>
            <person name="Wilkinson J."/>
            <person name="Wu Y."/>
            <person name="Wyman D."/>
            <person name="Yadav S."/>
            <person name="Yang S."/>
            <person name="Yang X."/>
            <person name="Yeager S."/>
            <person name="Yee E."/>
            <person name="Young G."/>
            <person name="Zainoun J."/>
            <person name="Zembeck L."/>
            <person name="Zimmer A."/>
            <person name="Zody M."/>
            <person name="Lander E."/>
        </authorList>
    </citation>
    <scope>NUCLEOTIDE SEQUENCE [LARGE SCALE GENOMIC DNA]</scope>
</reference>
<sequence length="209" mass="23873">MSARNIFKCILNSQKAVCRNCTASTFVTQRHYRNRPSHNIGRTHGLVVHDKAPEDKKKVGIWKPDEVKSTDPTNFNTLNFVVSGYDLVLVENFATYIHRLLIKHKQNVTQTYAIPTSNTVIKKMGQVNSANVEQMDTDIALPNHKRVVQVKDLPSVLSPILLQQLMHSVPQSVSFTVKEYTQEDLEMRFMERVGLARDKEELQALLDSR</sequence>
<evidence type="ECO:0000313" key="4">
    <source>
        <dbReference type="Ensembl" id="ENSCSAVP00000011406.1"/>
    </source>
</evidence>
<dbReference type="InterPro" id="IPR027487">
    <property type="entry name" value="Ribosomal_mL48"/>
</dbReference>
<dbReference type="Proteomes" id="UP000007875">
    <property type="component" value="Unassembled WGS sequence"/>
</dbReference>
<name>H2Z1E4_CIOSA</name>
<accession>H2Z1E4</accession>
<dbReference type="InParanoid" id="H2Z1E4"/>
<dbReference type="OMA" id="EMRFMER"/>
<feature type="domain" description="Small ribosomal subunit protein uS10" evidence="3">
    <location>
        <begin position="79"/>
        <end position="178"/>
    </location>
</feature>
<evidence type="ECO:0000313" key="5">
    <source>
        <dbReference type="Proteomes" id="UP000007875"/>
    </source>
</evidence>
<dbReference type="AlphaFoldDB" id="H2Z1E4"/>
<dbReference type="InterPro" id="IPR036838">
    <property type="entry name" value="Ribosomal_uS10_dom_sf"/>
</dbReference>
<reference evidence="4" key="2">
    <citation type="submission" date="2025-08" db="UniProtKB">
        <authorList>
            <consortium name="Ensembl"/>
        </authorList>
    </citation>
    <scope>IDENTIFICATION</scope>
</reference>
<dbReference type="GO" id="GO:0005761">
    <property type="term" value="C:mitochondrial ribosome"/>
    <property type="evidence" value="ECO:0007669"/>
    <property type="project" value="InterPro"/>
</dbReference>
<protein>
    <recommendedName>
        <fullName evidence="3">Small ribosomal subunit protein uS10 domain-containing protein</fullName>
    </recommendedName>
</protein>
<proteinExistence type="predicted"/>
<dbReference type="SUPFAM" id="SSF54999">
    <property type="entry name" value="Ribosomal protein S10"/>
    <property type="match status" value="1"/>
</dbReference>
<dbReference type="STRING" id="51511.ENSCSAVP00000011406"/>
<organism evidence="4 5">
    <name type="scientific">Ciona savignyi</name>
    <name type="common">Pacific transparent sea squirt</name>
    <dbReference type="NCBI Taxonomy" id="51511"/>
    <lineage>
        <taxon>Eukaryota</taxon>
        <taxon>Metazoa</taxon>
        <taxon>Chordata</taxon>
        <taxon>Tunicata</taxon>
        <taxon>Ascidiacea</taxon>
        <taxon>Phlebobranchia</taxon>
        <taxon>Cionidae</taxon>
        <taxon>Ciona</taxon>
    </lineage>
</organism>